<evidence type="ECO:0000313" key="7">
    <source>
        <dbReference type="EMBL" id="OON38431.1"/>
    </source>
</evidence>
<feature type="transmembrane region" description="Helical" evidence="5">
    <location>
        <begin position="69"/>
        <end position="89"/>
    </location>
</feature>
<dbReference type="STRING" id="1926881.BTJ39_18430"/>
<dbReference type="RefSeq" id="WP_078004154.1">
    <property type="nucleotide sequence ID" value="NZ_MRUL01000016.1"/>
</dbReference>
<keyword evidence="4 5" id="KW-0472">Membrane</keyword>
<comment type="subcellular location">
    <subcellularLocation>
        <location evidence="1">Membrane</location>
        <topology evidence="1">Multi-pass membrane protein</topology>
    </subcellularLocation>
</comment>
<evidence type="ECO:0000259" key="6">
    <source>
        <dbReference type="Pfam" id="PF04932"/>
    </source>
</evidence>
<evidence type="ECO:0000256" key="3">
    <source>
        <dbReference type="ARBA" id="ARBA00022989"/>
    </source>
</evidence>
<protein>
    <submittedName>
        <fullName evidence="7">Ligase</fullName>
    </submittedName>
</protein>
<evidence type="ECO:0000313" key="8">
    <source>
        <dbReference type="Proteomes" id="UP000190667"/>
    </source>
</evidence>
<name>A0A1S8YHA4_9GAMM</name>
<evidence type="ECO:0000256" key="4">
    <source>
        <dbReference type="ARBA" id="ARBA00023136"/>
    </source>
</evidence>
<evidence type="ECO:0000256" key="5">
    <source>
        <dbReference type="SAM" id="Phobius"/>
    </source>
</evidence>
<reference evidence="7 8" key="1">
    <citation type="submission" date="2016-12" db="EMBL/GenBank/DDBJ databases">
        <title>Izhakiella australiana sp. nov. of genus Izhakiella isolated from Australian desert.</title>
        <authorList>
            <person name="Ji M."/>
        </authorList>
    </citation>
    <scope>NUCLEOTIDE SEQUENCE [LARGE SCALE GENOMIC DNA]</scope>
    <source>
        <strain evidence="7 8">D4N98</strain>
    </source>
</reference>
<dbReference type="PANTHER" id="PTHR37422">
    <property type="entry name" value="TEICHURONIC ACID BIOSYNTHESIS PROTEIN TUAE"/>
    <property type="match status" value="1"/>
</dbReference>
<organism evidence="7 8">
    <name type="scientific">Izhakiella australiensis</name>
    <dbReference type="NCBI Taxonomy" id="1926881"/>
    <lineage>
        <taxon>Bacteria</taxon>
        <taxon>Pseudomonadati</taxon>
        <taxon>Pseudomonadota</taxon>
        <taxon>Gammaproteobacteria</taxon>
        <taxon>Enterobacterales</taxon>
        <taxon>Erwiniaceae</taxon>
        <taxon>Izhakiella</taxon>
    </lineage>
</organism>
<dbReference type="PANTHER" id="PTHR37422:SF17">
    <property type="entry name" value="O-ANTIGEN LIGASE"/>
    <property type="match status" value="1"/>
</dbReference>
<dbReference type="OrthoDB" id="6502028at2"/>
<keyword evidence="8" id="KW-1185">Reference proteome</keyword>
<feature type="transmembrane region" description="Helical" evidence="5">
    <location>
        <begin position="395"/>
        <end position="410"/>
    </location>
</feature>
<keyword evidence="2 5" id="KW-0812">Transmembrane</keyword>
<feature type="transmembrane region" description="Helical" evidence="5">
    <location>
        <begin position="12"/>
        <end position="33"/>
    </location>
</feature>
<dbReference type="Proteomes" id="UP000190667">
    <property type="component" value="Unassembled WGS sequence"/>
</dbReference>
<evidence type="ECO:0000256" key="1">
    <source>
        <dbReference type="ARBA" id="ARBA00004141"/>
    </source>
</evidence>
<dbReference type="GO" id="GO:0016874">
    <property type="term" value="F:ligase activity"/>
    <property type="evidence" value="ECO:0007669"/>
    <property type="project" value="UniProtKB-KW"/>
</dbReference>
<feature type="transmembrane region" description="Helical" evidence="5">
    <location>
        <begin position="39"/>
        <end position="57"/>
    </location>
</feature>
<feature type="transmembrane region" description="Helical" evidence="5">
    <location>
        <begin position="341"/>
        <end position="359"/>
    </location>
</feature>
<gene>
    <name evidence="7" type="ORF">BTJ39_18430</name>
</gene>
<comment type="caution">
    <text evidence="7">The sequence shown here is derived from an EMBL/GenBank/DDBJ whole genome shotgun (WGS) entry which is preliminary data.</text>
</comment>
<feature type="transmembrane region" description="Helical" evidence="5">
    <location>
        <begin position="166"/>
        <end position="184"/>
    </location>
</feature>
<dbReference type="EMBL" id="MRUL01000016">
    <property type="protein sequence ID" value="OON38431.1"/>
    <property type="molecule type" value="Genomic_DNA"/>
</dbReference>
<accession>A0A1S8YHA4</accession>
<dbReference type="InterPro" id="IPR051533">
    <property type="entry name" value="WaaL-like"/>
</dbReference>
<sequence length="420" mass="47053">MNIRKIFIIKDEAPHIFFSVFIYLGCAIALLTLPLGFQVGGNCFYLATYASLLAFILHFKYYIKDKKNLLLPAAMLLTGLVCILWTVMYKQPDGYVVLYRQYQSTGRLQIATAFLLAFILNEPRSWQKQTAVLAFVAGIAVNAYALYQGIVMHIARVELNYDRATVAAYIITVINLLFLKAALLLKRRHKVPLFLAIFIITFATLILTGTRAAMLAFPVLALITILATKHTLSNKHKVIILALIPLMLVACGLIFKNKIEDRLKDFQENIAMRHEQTGENSIISRLSMQSAALHTGLQALMGQSAEQRGESIKLLVKKHPELYGVLPYITVHMHNEVMEAFSIKGIPGVVVLLALYLSLIAHSFRPQRNPVLLAITLSLIIYGLSDVIFFSTEGTIIYCLGIALSILLMQDPRVDRQTSR</sequence>
<keyword evidence="7" id="KW-0436">Ligase</keyword>
<dbReference type="Pfam" id="PF04932">
    <property type="entry name" value="Wzy_C"/>
    <property type="match status" value="1"/>
</dbReference>
<feature type="transmembrane region" description="Helical" evidence="5">
    <location>
        <begin position="238"/>
        <end position="255"/>
    </location>
</feature>
<feature type="transmembrane region" description="Helical" evidence="5">
    <location>
        <begin position="132"/>
        <end position="154"/>
    </location>
</feature>
<feature type="transmembrane region" description="Helical" evidence="5">
    <location>
        <begin position="101"/>
        <end position="120"/>
    </location>
</feature>
<feature type="domain" description="O-antigen ligase-related" evidence="6">
    <location>
        <begin position="197"/>
        <end position="353"/>
    </location>
</feature>
<feature type="transmembrane region" description="Helical" evidence="5">
    <location>
        <begin position="191"/>
        <end position="207"/>
    </location>
</feature>
<evidence type="ECO:0000256" key="2">
    <source>
        <dbReference type="ARBA" id="ARBA00022692"/>
    </source>
</evidence>
<dbReference type="InterPro" id="IPR007016">
    <property type="entry name" value="O-antigen_ligase-rel_domated"/>
</dbReference>
<proteinExistence type="predicted"/>
<keyword evidence="3 5" id="KW-1133">Transmembrane helix</keyword>
<dbReference type="GO" id="GO:0016020">
    <property type="term" value="C:membrane"/>
    <property type="evidence" value="ECO:0007669"/>
    <property type="project" value="UniProtKB-SubCell"/>
</dbReference>
<dbReference type="AlphaFoldDB" id="A0A1S8YHA4"/>